<organism evidence="2 3">
    <name type="scientific">Ilex paraguariensis</name>
    <name type="common">yerba mate</name>
    <dbReference type="NCBI Taxonomy" id="185542"/>
    <lineage>
        <taxon>Eukaryota</taxon>
        <taxon>Viridiplantae</taxon>
        <taxon>Streptophyta</taxon>
        <taxon>Embryophyta</taxon>
        <taxon>Tracheophyta</taxon>
        <taxon>Spermatophyta</taxon>
        <taxon>Magnoliopsida</taxon>
        <taxon>eudicotyledons</taxon>
        <taxon>Gunneridae</taxon>
        <taxon>Pentapetalae</taxon>
        <taxon>asterids</taxon>
        <taxon>campanulids</taxon>
        <taxon>Aquifoliales</taxon>
        <taxon>Aquifoliaceae</taxon>
        <taxon>Ilex</taxon>
    </lineage>
</organism>
<accession>A0ABC8T5N6</accession>
<keyword evidence="1" id="KW-0812">Transmembrane</keyword>
<sequence>MRTNRGGMCPIWRLQPTNTGQGSGYWAVGEVSISVGYCWVVGVKALVIGQSEKLFVVLLLAVLVSVRLLLVVLLLQSYDGCLDWLVWAVGGFRWLFLAGQSVACAGCDDWLTGLQFVVLVC</sequence>
<keyword evidence="1" id="KW-1133">Transmembrane helix</keyword>
<evidence type="ECO:0008006" key="4">
    <source>
        <dbReference type="Google" id="ProtNLM"/>
    </source>
</evidence>
<dbReference type="AlphaFoldDB" id="A0ABC8T5N6"/>
<evidence type="ECO:0000256" key="1">
    <source>
        <dbReference type="SAM" id="Phobius"/>
    </source>
</evidence>
<dbReference type="Proteomes" id="UP001642360">
    <property type="component" value="Unassembled WGS sequence"/>
</dbReference>
<comment type="caution">
    <text evidence="2">The sequence shown here is derived from an EMBL/GenBank/DDBJ whole genome shotgun (WGS) entry which is preliminary data.</text>
</comment>
<evidence type="ECO:0000313" key="2">
    <source>
        <dbReference type="EMBL" id="CAK9164737.1"/>
    </source>
</evidence>
<gene>
    <name evidence="2" type="ORF">ILEXP_LOCUS33887</name>
</gene>
<evidence type="ECO:0000313" key="3">
    <source>
        <dbReference type="Proteomes" id="UP001642360"/>
    </source>
</evidence>
<proteinExistence type="predicted"/>
<reference evidence="2 3" key="1">
    <citation type="submission" date="2024-02" db="EMBL/GenBank/DDBJ databases">
        <authorList>
            <person name="Vignale AGUSTIN F."/>
            <person name="Sosa J E."/>
            <person name="Modenutti C."/>
        </authorList>
    </citation>
    <scope>NUCLEOTIDE SEQUENCE [LARGE SCALE GENOMIC DNA]</scope>
</reference>
<name>A0ABC8T5N6_9AQUA</name>
<keyword evidence="3" id="KW-1185">Reference proteome</keyword>
<dbReference type="EMBL" id="CAUOFW020004280">
    <property type="protein sequence ID" value="CAK9164737.1"/>
    <property type="molecule type" value="Genomic_DNA"/>
</dbReference>
<feature type="transmembrane region" description="Helical" evidence="1">
    <location>
        <begin position="54"/>
        <end position="78"/>
    </location>
</feature>
<protein>
    <recommendedName>
        <fullName evidence="4">Transmembrane protein</fullName>
    </recommendedName>
</protein>
<feature type="transmembrane region" description="Helical" evidence="1">
    <location>
        <begin position="24"/>
        <end position="47"/>
    </location>
</feature>
<keyword evidence="1" id="KW-0472">Membrane</keyword>